<dbReference type="EMBL" id="JAOZYB010000001">
    <property type="protein sequence ID" value="MEB3958785.1"/>
    <property type="molecule type" value="Genomic_DNA"/>
</dbReference>
<comment type="caution">
    <text evidence="7">The sequence shown here is derived from an EMBL/GenBank/DDBJ whole genome shotgun (WGS) entry which is preliminary data.</text>
</comment>
<dbReference type="Pfam" id="PF02709">
    <property type="entry name" value="Glyco_transf_7C"/>
    <property type="match status" value="1"/>
</dbReference>
<gene>
    <name evidence="7" type="ORF">OKJ48_00715</name>
</gene>
<evidence type="ECO:0000256" key="1">
    <source>
        <dbReference type="ARBA" id="ARBA00004776"/>
    </source>
</evidence>
<feature type="domain" description="Galactosyltransferase C-terminal" evidence="6">
    <location>
        <begin position="166"/>
        <end position="205"/>
    </location>
</feature>
<dbReference type="Gene3D" id="3.90.550.10">
    <property type="entry name" value="Spore Coat Polysaccharide Biosynthesis Protein SpsA, Chain A"/>
    <property type="match status" value="1"/>
</dbReference>
<dbReference type="RefSeq" id="WP_324765766.1">
    <property type="nucleotide sequence ID" value="NZ_BAAATS010000022.1"/>
</dbReference>
<evidence type="ECO:0000313" key="7">
    <source>
        <dbReference type="EMBL" id="MEB3958785.1"/>
    </source>
</evidence>
<name>A0ABU6C377_9ACTN</name>
<sequence length="295" mass="32131">MRTAVITLAAGRHAHLMLQQDGLARGTRSPDRYVIVAMADPDIARLTADRRPTAEVITLPLAEARLPLAAARNEGAAHALRAGADLLIFLDVDCVPGPALVSRYADAARDGALLCGTVAYLPPPPRGGYRLEDLDGMARPHPARPAPAAGQVLRGGDPHLFWSLSFAVTARTWEHVGGFCEAYTGYGGEDTDFAATAAHRGVDLWWVGGAPAYHQHHPTQEPPVQHLDDILRNAATYKQRWGTWPMEGWLRAFEARGLAVYDRDADTWHRSNADHGDGHDGDVPTERRPVPDRHP</sequence>
<keyword evidence="3 7" id="KW-0328">Glycosyltransferase</keyword>
<dbReference type="InterPro" id="IPR027791">
    <property type="entry name" value="Galactosyl_T_C"/>
</dbReference>
<protein>
    <submittedName>
        <fullName evidence="7">Galactosyltransferase-related protein</fullName>
    </submittedName>
</protein>
<comment type="pathway">
    <text evidence="1">Cell wall biogenesis; cell wall polysaccharide biosynthesis.</text>
</comment>
<evidence type="ECO:0000256" key="2">
    <source>
        <dbReference type="ARBA" id="ARBA00006739"/>
    </source>
</evidence>
<comment type="similarity">
    <text evidence="2">Belongs to the glycosyltransferase 2 family.</text>
</comment>
<dbReference type="PANTHER" id="PTHR43179">
    <property type="entry name" value="RHAMNOSYLTRANSFERASE WBBL"/>
    <property type="match status" value="1"/>
</dbReference>
<dbReference type="InterPro" id="IPR029044">
    <property type="entry name" value="Nucleotide-diphossugar_trans"/>
</dbReference>
<organism evidence="7 8">
    <name type="scientific">Streptomyces kunmingensis</name>
    <dbReference type="NCBI Taxonomy" id="68225"/>
    <lineage>
        <taxon>Bacteria</taxon>
        <taxon>Bacillati</taxon>
        <taxon>Actinomycetota</taxon>
        <taxon>Actinomycetes</taxon>
        <taxon>Kitasatosporales</taxon>
        <taxon>Streptomycetaceae</taxon>
        <taxon>Streptomyces</taxon>
    </lineage>
</organism>
<evidence type="ECO:0000259" key="6">
    <source>
        <dbReference type="Pfam" id="PF02709"/>
    </source>
</evidence>
<reference evidence="7 8" key="1">
    <citation type="submission" date="2022-10" db="EMBL/GenBank/DDBJ databases">
        <authorList>
            <person name="Xie J."/>
            <person name="Shen N."/>
        </authorList>
    </citation>
    <scope>NUCLEOTIDE SEQUENCE [LARGE SCALE GENOMIC DNA]</scope>
    <source>
        <strain evidence="7 8">DSM 41681</strain>
    </source>
</reference>
<evidence type="ECO:0000256" key="5">
    <source>
        <dbReference type="SAM" id="MobiDB-lite"/>
    </source>
</evidence>
<evidence type="ECO:0000313" key="8">
    <source>
        <dbReference type="Proteomes" id="UP001352223"/>
    </source>
</evidence>
<keyword evidence="8" id="KW-1185">Reference proteome</keyword>
<dbReference type="SUPFAM" id="SSF53448">
    <property type="entry name" value="Nucleotide-diphospho-sugar transferases"/>
    <property type="match status" value="1"/>
</dbReference>
<proteinExistence type="inferred from homology"/>
<dbReference type="GO" id="GO:0016757">
    <property type="term" value="F:glycosyltransferase activity"/>
    <property type="evidence" value="ECO:0007669"/>
    <property type="project" value="UniProtKB-KW"/>
</dbReference>
<evidence type="ECO:0000256" key="3">
    <source>
        <dbReference type="ARBA" id="ARBA00022676"/>
    </source>
</evidence>
<feature type="region of interest" description="Disordered" evidence="5">
    <location>
        <begin position="271"/>
        <end position="295"/>
    </location>
</feature>
<dbReference type="PANTHER" id="PTHR43179:SF12">
    <property type="entry name" value="GALACTOFURANOSYLTRANSFERASE GLFT2"/>
    <property type="match status" value="1"/>
</dbReference>
<evidence type="ECO:0000256" key="4">
    <source>
        <dbReference type="ARBA" id="ARBA00022679"/>
    </source>
</evidence>
<keyword evidence="4" id="KW-0808">Transferase</keyword>
<accession>A0ABU6C377</accession>
<dbReference type="Proteomes" id="UP001352223">
    <property type="component" value="Unassembled WGS sequence"/>
</dbReference>